<evidence type="ECO:0000313" key="3">
    <source>
        <dbReference type="Proteomes" id="UP001230268"/>
    </source>
</evidence>
<comment type="caution">
    <text evidence="2">The sequence shown here is derived from an EMBL/GenBank/DDBJ whole genome shotgun (WGS) entry which is preliminary data.</text>
</comment>
<feature type="compositionally biased region" description="Basic and acidic residues" evidence="1">
    <location>
        <begin position="211"/>
        <end position="225"/>
    </location>
</feature>
<feature type="compositionally biased region" description="Basic and acidic residues" evidence="1">
    <location>
        <begin position="240"/>
        <end position="261"/>
    </location>
</feature>
<feature type="compositionally biased region" description="Acidic residues" evidence="1">
    <location>
        <begin position="226"/>
        <end position="239"/>
    </location>
</feature>
<feature type="region of interest" description="Disordered" evidence="1">
    <location>
        <begin position="211"/>
        <end position="267"/>
    </location>
</feature>
<accession>A0AAD8PEE0</accession>
<proteinExistence type="predicted"/>
<organism evidence="2 3">
    <name type="scientific">Babesia gibsoni</name>
    <dbReference type="NCBI Taxonomy" id="33632"/>
    <lineage>
        <taxon>Eukaryota</taxon>
        <taxon>Sar</taxon>
        <taxon>Alveolata</taxon>
        <taxon>Apicomplexa</taxon>
        <taxon>Aconoidasida</taxon>
        <taxon>Piroplasmida</taxon>
        <taxon>Babesiidae</taxon>
        <taxon>Babesia</taxon>
    </lineage>
</organism>
<name>A0AAD8PEE0_BABGI</name>
<gene>
    <name evidence="2" type="ORF">BgAZ_206880</name>
</gene>
<evidence type="ECO:0000313" key="2">
    <source>
        <dbReference type="EMBL" id="KAK1443812.1"/>
    </source>
</evidence>
<reference evidence="2" key="1">
    <citation type="submission" date="2023-08" db="EMBL/GenBank/DDBJ databases">
        <title>Draft sequence of the Babesia gibsoni genome.</title>
        <authorList>
            <person name="Yamagishi J.Y."/>
            <person name="Xuan X.X."/>
        </authorList>
    </citation>
    <scope>NUCLEOTIDE SEQUENCE</scope>
    <source>
        <strain evidence="2">Azabu</strain>
    </source>
</reference>
<sequence length="267" mass="31848">MIKYRLFTTVAGATKRPVWKVKQNYYHRLWRALTDHKWHEFERLLKEMWMRNINLDEVTYTLKAHYCILNPHTPSMNCYMVLEEMKKALVHPAVIRMNENLLNSYFELEELKCQPPFALWQNYTKLIWQTSMRLNRKRMNKLKALLQQMDPDDLNKLSDQDVAALAQEEFLQAMFSSTLTMDEIHDEPIEVKDAAQKSQYEGDTTVISELRREDSDLLAEKSAERDTEDDTMDSEENLDIDEKQEIERDYVYEKQDGHRESTTTFFS</sequence>
<protein>
    <submittedName>
        <fullName evidence="2">Uncharacterized protein</fullName>
    </submittedName>
</protein>
<dbReference type="Proteomes" id="UP001230268">
    <property type="component" value="Unassembled WGS sequence"/>
</dbReference>
<dbReference type="EMBL" id="JAVEPI010000002">
    <property type="protein sequence ID" value="KAK1443812.1"/>
    <property type="molecule type" value="Genomic_DNA"/>
</dbReference>
<keyword evidence="3" id="KW-1185">Reference proteome</keyword>
<evidence type="ECO:0000256" key="1">
    <source>
        <dbReference type="SAM" id="MobiDB-lite"/>
    </source>
</evidence>
<dbReference type="AlphaFoldDB" id="A0AAD8PEE0"/>